<name>A0A5N6EPI8_9EURO</name>
<dbReference type="InterPro" id="IPR006139">
    <property type="entry name" value="D-isomer_2_OHA_DH_cat_dom"/>
</dbReference>
<dbReference type="Proteomes" id="UP000326799">
    <property type="component" value="Unassembled WGS sequence"/>
</dbReference>
<protein>
    <submittedName>
        <fullName evidence="5">Glyoxylate reductase</fullName>
    </submittedName>
</protein>
<evidence type="ECO:0000256" key="1">
    <source>
        <dbReference type="ARBA" id="ARBA00023002"/>
    </source>
</evidence>
<dbReference type="InterPro" id="IPR006140">
    <property type="entry name" value="D-isomer_DH_NAD-bd"/>
</dbReference>
<dbReference type="GO" id="GO:0016618">
    <property type="term" value="F:hydroxypyruvate reductase [NAD(P)H] activity"/>
    <property type="evidence" value="ECO:0007669"/>
    <property type="project" value="TreeGrafter"/>
</dbReference>
<proteinExistence type="inferred from homology"/>
<dbReference type="PANTHER" id="PTHR10996">
    <property type="entry name" value="2-HYDROXYACID DEHYDROGENASE-RELATED"/>
    <property type="match status" value="1"/>
</dbReference>
<reference evidence="5 6" key="1">
    <citation type="submission" date="2019-04" db="EMBL/GenBank/DDBJ databases">
        <title>Fungal friends and foes A comparative genomics study of 23 Aspergillus species from section Flavi.</title>
        <authorList>
            <consortium name="DOE Joint Genome Institute"/>
            <person name="Kjaerbolling I."/>
            <person name="Vesth T.C."/>
            <person name="Frisvad J.C."/>
            <person name="Nybo J.L."/>
            <person name="Theobald S."/>
            <person name="Kildgaard S."/>
            <person name="Petersen T.I."/>
            <person name="Kuo A."/>
            <person name="Sato A."/>
            <person name="Lyhne E.K."/>
            <person name="Kogle M.E."/>
            <person name="Wiebenga A."/>
            <person name="Kun R.S."/>
            <person name="Lubbers R.J."/>
            <person name="Makela M.R."/>
            <person name="Barry K."/>
            <person name="Chovatia M."/>
            <person name="Clum A."/>
            <person name="Daum C."/>
            <person name="Haridas S."/>
            <person name="He G."/>
            <person name="LaButti K."/>
            <person name="Lipzen A."/>
            <person name="Mondo S."/>
            <person name="Pangilinan J."/>
            <person name="Riley R."/>
            <person name="Salamov A."/>
            <person name="Simmons B.A."/>
            <person name="Magnuson J.K."/>
            <person name="Henrissat B."/>
            <person name="Mortensen U.H."/>
            <person name="Larsen T.O."/>
            <person name="De vries R.P."/>
            <person name="Grigoriev I.V."/>
            <person name="Machida M."/>
            <person name="Baker S.E."/>
            <person name="Andersen M.R."/>
        </authorList>
    </citation>
    <scope>NUCLEOTIDE SEQUENCE [LARGE SCALE GENOMIC DNA]</scope>
    <source>
        <strain evidence="5 6">CBS 126849</strain>
    </source>
</reference>
<dbReference type="Gene3D" id="3.40.50.720">
    <property type="entry name" value="NAD(P)-binding Rossmann-like Domain"/>
    <property type="match status" value="4"/>
</dbReference>
<gene>
    <name evidence="5" type="ORF">BDV33DRAFT_191981</name>
</gene>
<dbReference type="SUPFAM" id="SSF52283">
    <property type="entry name" value="Formate/glycerate dehydrogenase catalytic domain-like"/>
    <property type="match status" value="1"/>
</dbReference>
<feature type="domain" description="D-isomer specific 2-hydroxyacid dehydrogenase NAD-binding" evidence="4">
    <location>
        <begin position="182"/>
        <end position="279"/>
    </location>
</feature>
<evidence type="ECO:0000256" key="2">
    <source>
        <dbReference type="RuleBase" id="RU003719"/>
    </source>
</evidence>
<dbReference type="Pfam" id="PF00389">
    <property type="entry name" value="2-Hacid_dh"/>
    <property type="match status" value="1"/>
</dbReference>
<dbReference type="AlphaFoldDB" id="A0A5N6EPI8"/>
<evidence type="ECO:0000313" key="5">
    <source>
        <dbReference type="EMBL" id="KAB8219521.1"/>
    </source>
</evidence>
<dbReference type="GO" id="GO:0030267">
    <property type="term" value="F:glyoxylate reductase (NADPH) activity"/>
    <property type="evidence" value="ECO:0007669"/>
    <property type="project" value="TreeGrafter"/>
</dbReference>
<dbReference type="InterPro" id="IPR036291">
    <property type="entry name" value="NAD(P)-bd_dom_sf"/>
</dbReference>
<dbReference type="EMBL" id="ML733438">
    <property type="protein sequence ID" value="KAB8219521.1"/>
    <property type="molecule type" value="Genomic_DNA"/>
</dbReference>
<feature type="domain" description="D-isomer specific 2-hydroxyacid dehydrogenase catalytic" evidence="3">
    <location>
        <begin position="78"/>
        <end position="301"/>
    </location>
</feature>
<accession>A0A5N6EPI8</accession>
<evidence type="ECO:0000259" key="4">
    <source>
        <dbReference type="Pfam" id="PF02826"/>
    </source>
</evidence>
<dbReference type="PANTHER" id="PTHR10996:SF281">
    <property type="entry name" value="D-ISOMER SPECIFIC 2-HYDROXYACID DEHYDROGENASE NAD-BINDING DOMAIN-CONTAINING PROTEIN-RELATED"/>
    <property type="match status" value="1"/>
</dbReference>
<dbReference type="Pfam" id="PF02826">
    <property type="entry name" value="2-Hacid_dh_C"/>
    <property type="match status" value="1"/>
</dbReference>
<organism evidence="5 6">
    <name type="scientific">Aspergillus novoparasiticus</name>
    <dbReference type="NCBI Taxonomy" id="986946"/>
    <lineage>
        <taxon>Eukaryota</taxon>
        <taxon>Fungi</taxon>
        <taxon>Dikarya</taxon>
        <taxon>Ascomycota</taxon>
        <taxon>Pezizomycotina</taxon>
        <taxon>Eurotiomycetes</taxon>
        <taxon>Eurotiomycetidae</taxon>
        <taxon>Eurotiales</taxon>
        <taxon>Aspergillaceae</taxon>
        <taxon>Aspergillus</taxon>
        <taxon>Aspergillus subgen. Circumdati</taxon>
    </lineage>
</organism>
<dbReference type="InterPro" id="IPR050223">
    <property type="entry name" value="D-isomer_2-hydroxyacid_DH"/>
</dbReference>
<dbReference type="GO" id="GO:0051287">
    <property type="term" value="F:NAD binding"/>
    <property type="evidence" value="ECO:0007669"/>
    <property type="project" value="InterPro"/>
</dbReference>
<comment type="similarity">
    <text evidence="2">Belongs to the D-isomer specific 2-hydroxyacid dehydrogenase family.</text>
</comment>
<dbReference type="GO" id="GO:0005829">
    <property type="term" value="C:cytosol"/>
    <property type="evidence" value="ECO:0007669"/>
    <property type="project" value="TreeGrafter"/>
</dbReference>
<evidence type="ECO:0000259" key="3">
    <source>
        <dbReference type="Pfam" id="PF00389"/>
    </source>
</evidence>
<keyword evidence="6" id="KW-1185">Reference proteome</keyword>
<sequence>MGVKADILFIESPVQAVDTARRETLAKNFNLLYYDCDSVNDFIERLKLGGQYSGVVAIVHNGWHKVGKFASERLFAPEVVPHFPPCLRIICCSGHGYDASDVKGLSARGIWFCNTPGACTEAVSNTAWFLVLDTFRYLSYAQWCARYDWNASRELGLTASDPCGQSLGIICAEELLRNGAIYHSRISDMIPELDCIVLAAPYSDETHHLLSTNEFALAKNTGLRVVNIARGKIIDEEALIEALAQGKVVGAGLDVHEMEPGVNSKLKDNWKVTLLPHIGVCSSVSWQNFEKINLDNLEAFLTTG</sequence>
<keyword evidence="1 2" id="KW-0560">Oxidoreductase</keyword>
<dbReference type="SUPFAM" id="SSF51735">
    <property type="entry name" value="NAD(P)-binding Rossmann-fold domains"/>
    <property type="match status" value="1"/>
</dbReference>
<evidence type="ECO:0000313" key="6">
    <source>
        <dbReference type="Proteomes" id="UP000326799"/>
    </source>
</evidence>